<feature type="transmembrane region" description="Helical" evidence="1">
    <location>
        <begin position="12"/>
        <end position="34"/>
    </location>
</feature>
<organism evidence="2 3">
    <name type="scientific">Trichocoleus desertorum GB2-A4</name>
    <dbReference type="NCBI Taxonomy" id="2933944"/>
    <lineage>
        <taxon>Bacteria</taxon>
        <taxon>Bacillati</taxon>
        <taxon>Cyanobacteriota</taxon>
        <taxon>Cyanophyceae</taxon>
        <taxon>Leptolyngbyales</taxon>
        <taxon>Trichocoleusaceae</taxon>
        <taxon>Trichocoleus</taxon>
    </lineage>
</organism>
<accession>A0ABV0JH29</accession>
<comment type="caution">
    <text evidence="2">The sequence shown here is derived from an EMBL/GenBank/DDBJ whole genome shotgun (WGS) entry which is preliminary data.</text>
</comment>
<keyword evidence="1" id="KW-0812">Transmembrane</keyword>
<name>A0ABV0JH29_9CYAN</name>
<reference evidence="2 3" key="1">
    <citation type="submission" date="2022-04" db="EMBL/GenBank/DDBJ databases">
        <title>Positive selection, recombination, and allopatry shape intraspecific diversity of widespread and dominant cyanobacteria.</title>
        <authorList>
            <person name="Wei J."/>
            <person name="Shu W."/>
            <person name="Hu C."/>
        </authorList>
    </citation>
    <scope>NUCLEOTIDE SEQUENCE [LARGE SCALE GENOMIC DNA]</scope>
    <source>
        <strain evidence="2 3">GB2-A4</strain>
    </source>
</reference>
<proteinExistence type="predicted"/>
<gene>
    <name evidence="2" type="ORF">NC998_29055</name>
</gene>
<keyword evidence="3" id="KW-1185">Reference proteome</keyword>
<keyword evidence="1" id="KW-1133">Transmembrane helix</keyword>
<dbReference type="EMBL" id="JAMPKM010000069">
    <property type="protein sequence ID" value="MEP0821098.1"/>
    <property type="molecule type" value="Genomic_DNA"/>
</dbReference>
<evidence type="ECO:0000313" key="3">
    <source>
        <dbReference type="Proteomes" id="UP001464891"/>
    </source>
</evidence>
<keyword evidence="1" id="KW-0472">Membrane</keyword>
<dbReference type="RefSeq" id="WP_190441942.1">
    <property type="nucleotide sequence ID" value="NZ_JAMPKM010000069.1"/>
</dbReference>
<sequence length="170" mass="19731">MAQLSRRLSFIVPRLLIALPVCLIAYVYLLWYVVPRLLKSDNTLQTYIGFYLQYPSILGQASNLRCVTDGFDNALDRHDYYCRFNVKPFSVRLLVRAEGLKFGKLAHTSDNECDPSDIVEPMAFEYSPSWHWWRPKELEADTRVQCYSIGTHELTYSPASQTAYMRDSDD</sequence>
<protein>
    <submittedName>
        <fullName evidence="2">Uncharacterized protein</fullName>
    </submittedName>
</protein>
<dbReference type="Proteomes" id="UP001464891">
    <property type="component" value="Unassembled WGS sequence"/>
</dbReference>
<evidence type="ECO:0000313" key="2">
    <source>
        <dbReference type="EMBL" id="MEP0821098.1"/>
    </source>
</evidence>
<evidence type="ECO:0000256" key="1">
    <source>
        <dbReference type="SAM" id="Phobius"/>
    </source>
</evidence>